<evidence type="ECO:0000259" key="2">
    <source>
        <dbReference type="PROSITE" id="PS50966"/>
    </source>
</evidence>
<evidence type="ECO:0000313" key="3">
    <source>
        <dbReference type="EMBL" id="KAI9555984.1"/>
    </source>
</evidence>
<keyword evidence="1" id="KW-0479">Metal-binding</keyword>
<dbReference type="PROSITE" id="PS50966">
    <property type="entry name" value="ZF_SWIM"/>
    <property type="match status" value="1"/>
</dbReference>
<keyword evidence="4" id="KW-1185">Reference proteome</keyword>
<gene>
    <name evidence="3" type="ORF">GHT06_018542</name>
</gene>
<feature type="domain" description="SWIM-type" evidence="2">
    <location>
        <begin position="381"/>
        <end position="413"/>
    </location>
</feature>
<reference evidence="3 4" key="1">
    <citation type="submission" date="2022-05" db="EMBL/GenBank/DDBJ databases">
        <title>A multi-omics perspective on studying reproductive biology in Daphnia sinensis.</title>
        <authorList>
            <person name="Jia J."/>
        </authorList>
    </citation>
    <scope>NUCLEOTIDE SEQUENCE [LARGE SCALE GENOMIC DNA]</scope>
    <source>
        <strain evidence="3 4">WSL</strain>
    </source>
</reference>
<dbReference type="EMBL" id="WJBH02000007">
    <property type="protein sequence ID" value="KAI9555984.1"/>
    <property type="molecule type" value="Genomic_DNA"/>
</dbReference>
<dbReference type="GO" id="GO:0008270">
    <property type="term" value="F:zinc ion binding"/>
    <property type="evidence" value="ECO:0007669"/>
    <property type="project" value="UniProtKB-KW"/>
</dbReference>
<dbReference type="PANTHER" id="PTHR31569">
    <property type="entry name" value="SWIM-TYPE DOMAIN-CONTAINING PROTEIN"/>
    <property type="match status" value="1"/>
</dbReference>
<dbReference type="PANTHER" id="PTHR31569:SF4">
    <property type="entry name" value="SWIM-TYPE DOMAIN-CONTAINING PROTEIN"/>
    <property type="match status" value="1"/>
</dbReference>
<dbReference type="InterPro" id="IPR007527">
    <property type="entry name" value="Znf_SWIM"/>
</dbReference>
<organism evidence="3 4">
    <name type="scientific">Daphnia sinensis</name>
    <dbReference type="NCBI Taxonomy" id="1820382"/>
    <lineage>
        <taxon>Eukaryota</taxon>
        <taxon>Metazoa</taxon>
        <taxon>Ecdysozoa</taxon>
        <taxon>Arthropoda</taxon>
        <taxon>Crustacea</taxon>
        <taxon>Branchiopoda</taxon>
        <taxon>Diplostraca</taxon>
        <taxon>Cladocera</taxon>
        <taxon>Anomopoda</taxon>
        <taxon>Daphniidae</taxon>
        <taxon>Daphnia</taxon>
        <taxon>Daphnia similis group</taxon>
    </lineage>
</organism>
<dbReference type="Proteomes" id="UP000820818">
    <property type="component" value="Linkage Group LG7"/>
</dbReference>
<protein>
    <recommendedName>
        <fullName evidence="2">SWIM-type domain-containing protein</fullName>
    </recommendedName>
</protein>
<comment type="caution">
    <text evidence="3">The sequence shown here is derived from an EMBL/GenBank/DDBJ whole genome shotgun (WGS) entry which is preliminary data.</text>
</comment>
<evidence type="ECO:0000256" key="1">
    <source>
        <dbReference type="PROSITE-ProRule" id="PRU00325"/>
    </source>
</evidence>
<keyword evidence="1" id="KW-0862">Zinc</keyword>
<evidence type="ECO:0000313" key="4">
    <source>
        <dbReference type="Proteomes" id="UP000820818"/>
    </source>
</evidence>
<dbReference type="InterPro" id="IPR052579">
    <property type="entry name" value="Zinc_finger_SWIM"/>
</dbReference>
<keyword evidence="1" id="KW-0863">Zinc-finger</keyword>
<dbReference type="Pfam" id="PF21056">
    <property type="entry name" value="ZSWIM1-3_RNaseH-like"/>
    <property type="match status" value="1"/>
</dbReference>
<dbReference type="AlphaFoldDB" id="A0AAD5KNB9"/>
<name>A0AAD5KNB9_9CRUS</name>
<proteinExistence type="predicted"/>
<sequence>MAPDALEFAKDKLTAGAQPTIVRKLLQDKFGTKMISKDLINIKQTLTGKSQDEWVDTVEFLQELQENPNNIVKVFQSSEKEIATIFVQVELQRKLYLKYGTVIQLDGTYNTTKAGFGLYHLLIHDNNRDGQPVAFFFIKEETTEAISECLQIFTEKNDISLTEVTITDEDCAEISALSKFFPKASGILCQFHVLKVVDTHLQNKFKISLEKKNEIRKWFRSAVYAASEAEFFEAKSQLKTQGQEVAVYFDGNWFNIPDKWTYLGRRQLSTFGNNTTNRPERYHHTLKEVLQKNRRLPEVIRRLINLVRLRLSDMQLKQSIREMRFNTKGTHPVLKTFSDTFSPYACKLLDGEMKILNWKAYDFVLNEELDTYSIPLRHTTYSLKRDLTSCTCKFFMDFGLPCRHIISCHIKNNTEIPAGSFLDHWRNECLENDAVVPACVSSATGTHYSKQLTRKPITDKDQFNVATTFFRKVADTLSQLSQSDFEEKMKLFDKKHVLIKEGKPVQLIQPLAPTEIVSPISPVEHFTDMVTDPVSTADEGTLANLQRRTR</sequence>
<dbReference type="InterPro" id="IPR048324">
    <property type="entry name" value="ZSWIM1-3_RNaseH-like"/>
</dbReference>
<accession>A0AAD5KNB9</accession>